<feature type="transmembrane region" description="Helical" evidence="7">
    <location>
        <begin position="93"/>
        <end position="111"/>
    </location>
</feature>
<dbReference type="EMBL" id="BAAANT010000006">
    <property type="protein sequence ID" value="GAA2135894.1"/>
    <property type="molecule type" value="Genomic_DNA"/>
</dbReference>
<dbReference type="CDD" id="cd06173">
    <property type="entry name" value="MFS_MefA_like"/>
    <property type="match status" value="1"/>
</dbReference>
<dbReference type="SUPFAM" id="SSF103473">
    <property type="entry name" value="MFS general substrate transporter"/>
    <property type="match status" value="1"/>
</dbReference>
<dbReference type="PROSITE" id="PS50850">
    <property type="entry name" value="MFS"/>
    <property type="match status" value="1"/>
</dbReference>
<keyword evidence="4 7" id="KW-1133">Transmembrane helix</keyword>
<dbReference type="InterPro" id="IPR020846">
    <property type="entry name" value="MFS_dom"/>
</dbReference>
<dbReference type="RefSeq" id="WP_344462048.1">
    <property type="nucleotide sequence ID" value="NZ_BAAANT010000006.1"/>
</dbReference>
<keyword evidence="2" id="KW-1003">Cell membrane</keyword>
<organism evidence="9 10">
    <name type="scientific">Kitasatospora kazusensis</name>
    <dbReference type="NCBI Taxonomy" id="407974"/>
    <lineage>
        <taxon>Bacteria</taxon>
        <taxon>Bacillati</taxon>
        <taxon>Actinomycetota</taxon>
        <taxon>Actinomycetes</taxon>
        <taxon>Kitasatosporales</taxon>
        <taxon>Streptomycetaceae</taxon>
        <taxon>Kitasatospora</taxon>
    </lineage>
</organism>
<feature type="transmembrane region" description="Helical" evidence="7">
    <location>
        <begin position="402"/>
        <end position="420"/>
    </location>
</feature>
<dbReference type="PANTHER" id="PTHR23513">
    <property type="entry name" value="INTEGRAL MEMBRANE EFFLUX PROTEIN-RELATED"/>
    <property type="match status" value="1"/>
</dbReference>
<feature type="transmembrane region" description="Helical" evidence="7">
    <location>
        <begin position="27"/>
        <end position="44"/>
    </location>
</feature>
<feature type="transmembrane region" description="Helical" evidence="7">
    <location>
        <begin position="278"/>
        <end position="297"/>
    </location>
</feature>
<evidence type="ECO:0000256" key="6">
    <source>
        <dbReference type="SAM" id="MobiDB-lite"/>
    </source>
</evidence>
<evidence type="ECO:0000256" key="7">
    <source>
        <dbReference type="SAM" id="Phobius"/>
    </source>
</evidence>
<feature type="compositionally biased region" description="Low complexity" evidence="6">
    <location>
        <begin position="429"/>
        <end position="449"/>
    </location>
</feature>
<feature type="transmembrane region" description="Helical" evidence="7">
    <location>
        <begin position="239"/>
        <end position="258"/>
    </location>
</feature>
<reference evidence="10" key="1">
    <citation type="journal article" date="2019" name="Int. J. Syst. Evol. Microbiol.">
        <title>The Global Catalogue of Microorganisms (GCM) 10K type strain sequencing project: providing services to taxonomists for standard genome sequencing and annotation.</title>
        <authorList>
            <consortium name="The Broad Institute Genomics Platform"/>
            <consortium name="The Broad Institute Genome Sequencing Center for Infectious Disease"/>
            <person name="Wu L."/>
            <person name="Ma J."/>
        </authorList>
    </citation>
    <scope>NUCLEOTIDE SEQUENCE [LARGE SCALE GENOMIC DNA]</scope>
    <source>
        <strain evidence="10">JCM 14560</strain>
    </source>
</reference>
<keyword evidence="3 7" id="KW-0812">Transmembrane</keyword>
<protein>
    <submittedName>
        <fullName evidence="9">MFS transporter</fullName>
    </submittedName>
</protein>
<proteinExistence type="predicted"/>
<evidence type="ECO:0000256" key="5">
    <source>
        <dbReference type="ARBA" id="ARBA00023136"/>
    </source>
</evidence>
<comment type="caution">
    <text evidence="9">The sequence shown here is derived from an EMBL/GenBank/DDBJ whole genome shotgun (WGS) entry which is preliminary data.</text>
</comment>
<evidence type="ECO:0000259" key="8">
    <source>
        <dbReference type="PROSITE" id="PS50850"/>
    </source>
</evidence>
<feature type="domain" description="Major facilitator superfamily (MFS) profile" evidence="8">
    <location>
        <begin position="1"/>
        <end position="425"/>
    </location>
</feature>
<evidence type="ECO:0000256" key="3">
    <source>
        <dbReference type="ARBA" id="ARBA00022692"/>
    </source>
</evidence>
<comment type="subcellular location">
    <subcellularLocation>
        <location evidence="1">Cell membrane</location>
        <topology evidence="1">Multi-pass membrane protein</topology>
    </subcellularLocation>
</comment>
<dbReference type="Gene3D" id="1.20.1250.20">
    <property type="entry name" value="MFS general substrate transporter like domains"/>
    <property type="match status" value="1"/>
</dbReference>
<gene>
    <name evidence="9" type="ORF">GCM10009760_14930</name>
</gene>
<keyword evidence="5 7" id="KW-0472">Membrane</keyword>
<name>A0ABP5KTK1_9ACTN</name>
<evidence type="ECO:0000256" key="4">
    <source>
        <dbReference type="ARBA" id="ARBA00022989"/>
    </source>
</evidence>
<feature type="transmembrane region" description="Helical" evidence="7">
    <location>
        <begin position="51"/>
        <end position="73"/>
    </location>
</feature>
<dbReference type="InterPro" id="IPR036259">
    <property type="entry name" value="MFS_trans_sf"/>
</dbReference>
<dbReference type="Pfam" id="PF07690">
    <property type="entry name" value="MFS_1"/>
    <property type="match status" value="1"/>
</dbReference>
<sequence length="449" mass="45707">MSLPAVLAPLRHKQYRWLFGSQLVSNLGDWLDYLALIILVTVVWHRGVEGMAALVIAMAVPSILLAPVAGVLADRLAPRTAMVACDLARCVTVAALVLAPNLYAVVGLVVVRDAFATLFTPAQQIAVRLTVPAESLLSASSLSQLVMQGSKIVGPALGGLLVAAFGNPHPVFLVDAGSFLLSALLLLPLRAARETRADEASAAAGDGHGADEADGPVEAASSGMLHEAREGLRHLTSRPVLATAVGGFSVLLFLAVLFDTLAPLVLRQLGFDARLIGVAMGVIGLGTVVGSVLLGQFAERVRPLALMGGGAALCGLLCGAVGAAVSSGATGAVWVWLLVLFGFGFALAAVIVPFPVILQTETPIEYLGRVVATATALQSLGAVTGPLAAAALAAWLGLGTTPILAGAGLLALGAFLAVNARRHDPQPAPQAEAAPEAVAPQRRAAEPAG</sequence>
<accession>A0ABP5KTK1</accession>
<evidence type="ECO:0000313" key="10">
    <source>
        <dbReference type="Proteomes" id="UP001422759"/>
    </source>
</evidence>
<feature type="transmembrane region" description="Helical" evidence="7">
    <location>
        <begin position="333"/>
        <end position="358"/>
    </location>
</feature>
<evidence type="ECO:0000313" key="9">
    <source>
        <dbReference type="EMBL" id="GAA2135894.1"/>
    </source>
</evidence>
<feature type="transmembrane region" description="Helical" evidence="7">
    <location>
        <begin position="304"/>
        <end position="327"/>
    </location>
</feature>
<dbReference type="InterPro" id="IPR011701">
    <property type="entry name" value="MFS"/>
</dbReference>
<feature type="region of interest" description="Disordered" evidence="6">
    <location>
        <begin position="425"/>
        <end position="449"/>
    </location>
</feature>
<dbReference type="Proteomes" id="UP001422759">
    <property type="component" value="Unassembled WGS sequence"/>
</dbReference>
<dbReference type="PANTHER" id="PTHR23513:SF6">
    <property type="entry name" value="MAJOR FACILITATOR SUPERFAMILY ASSOCIATED DOMAIN-CONTAINING PROTEIN"/>
    <property type="match status" value="1"/>
</dbReference>
<feature type="transmembrane region" description="Helical" evidence="7">
    <location>
        <begin position="370"/>
        <end position="396"/>
    </location>
</feature>
<evidence type="ECO:0000256" key="1">
    <source>
        <dbReference type="ARBA" id="ARBA00004651"/>
    </source>
</evidence>
<keyword evidence="10" id="KW-1185">Reference proteome</keyword>
<evidence type="ECO:0000256" key="2">
    <source>
        <dbReference type="ARBA" id="ARBA00022475"/>
    </source>
</evidence>